<evidence type="ECO:0000313" key="3">
    <source>
        <dbReference type="Proteomes" id="UP000566711"/>
    </source>
</evidence>
<gene>
    <name evidence="2" type="ORF">H3H36_04790</name>
</gene>
<feature type="transmembrane region" description="Helical" evidence="1">
    <location>
        <begin position="40"/>
        <end position="63"/>
    </location>
</feature>
<sequence>MGVSFILFLGLFGLPPILFVGLTAGVVLGHVRMLARQHPWRLALVAALMVAAALPALPFALVLAGEVLVQWRCDGAACAQGGVGVLLVAHIAWLGGALQFVTVKLAFNGRFLPRLTLK</sequence>
<comment type="caution">
    <text evidence="2">The sequence shown here is derived from an EMBL/GenBank/DDBJ whole genome shotgun (WGS) entry which is preliminary data.</text>
</comment>
<name>A0A7W2EF60_9BURK</name>
<keyword evidence="1" id="KW-0812">Transmembrane</keyword>
<protein>
    <submittedName>
        <fullName evidence="2">Uncharacterized protein</fullName>
    </submittedName>
</protein>
<reference evidence="2 3" key="1">
    <citation type="submission" date="2020-07" db="EMBL/GenBank/DDBJ databases">
        <title>Novel species isolated from subtropical streams in China.</title>
        <authorList>
            <person name="Lu H."/>
        </authorList>
    </citation>
    <scope>NUCLEOTIDE SEQUENCE [LARGE SCALE GENOMIC DNA]</scope>
    <source>
        <strain evidence="2 3">FT3S</strain>
    </source>
</reference>
<proteinExistence type="predicted"/>
<accession>A0A7W2EF60</accession>
<dbReference type="Proteomes" id="UP000566711">
    <property type="component" value="Unassembled WGS sequence"/>
</dbReference>
<feature type="transmembrane region" description="Helical" evidence="1">
    <location>
        <begin position="83"/>
        <end position="107"/>
    </location>
</feature>
<keyword evidence="1" id="KW-1133">Transmembrane helix</keyword>
<organism evidence="2 3">
    <name type="scientific">Rugamonas fusca</name>
    <dbReference type="NCBI Taxonomy" id="2758568"/>
    <lineage>
        <taxon>Bacteria</taxon>
        <taxon>Pseudomonadati</taxon>
        <taxon>Pseudomonadota</taxon>
        <taxon>Betaproteobacteria</taxon>
        <taxon>Burkholderiales</taxon>
        <taxon>Oxalobacteraceae</taxon>
        <taxon>Telluria group</taxon>
        <taxon>Rugamonas</taxon>
    </lineage>
</organism>
<evidence type="ECO:0000256" key="1">
    <source>
        <dbReference type="SAM" id="Phobius"/>
    </source>
</evidence>
<dbReference type="AlphaFoldDB" id="A0A7W2EF60"/>
<keyword evidence="1" id="KW-0472">Membrane</keyword>
<dbReference type="EMBL" id="JACEZS010000002">
    <property type="protein sequence ID" value="MBA5604676.1"/>
    <property type="molecule type" value="Genomic_DNA"/>
</dbReference>
<evidence type="ECO:0000313" key="2">
    <source>
        <dbReference type="EMBL" id="MBA5604676.1"/>
    </source>
</evidence>
<feature type="transmembrane region" description="Helical" evidence="1">
    <location>
        <begin position="6"/>
        <end position="28"/>
    </location>
</feature>
<dbReference type="RefSeq" id="WP_182214662.1">
    <property type="nucleotide sequence ID" value="NZ_JACEZS010000002.1"/>
</dbReference>
<keyword evidence="3" id="KW-1185">Reference proteome</keyword>